<name>A0A5C3NPP9_9APHY</name>
<dbReference type="InParanoid" id="A0A5C3NPP9"/>
<feature type="compositionally biased region" description="Low complexity" evidence="1">
    <location>
        <begin position="1"/>
        <end position="18"/>
    </location>
</feature>
<dbReference type="Proteomes" id="UP000308197">
    <property type="component" value="Unassembled WGS sequence"/>
</dbReference>
<dbReference type="AlphaFoldDB" id="A0A5C3NPP9"/>
<gene>
    <name evidence="2" type="ORF">K466DRAFT_606764</name>
</gene>
<reference evidence="2 3" key="1">
    <citation type="journal article" date="2019" name="Nat. Ecol. Evol.">
        <title>Megaphylogeny resolves global patterns of mushroom evolution.</title>
        <authorList>
            <person name="Varga T."/>
            <person name="Krizsan K."/>
            <person name="Foldi C."/>
            <person name="Dima B."/>
            <person name="Sanchez-Garcia M."/>
            <person name="Sanchez-Ramirez S."/>
            <person name="Szollosi G.J."/>
            <person name="Szarkandi J.G."/>
            <person name="Papp V."/>
            <person name="Albert L."/>
            <person name="Andreopoulos W."/>
            <person name="Angelini C."/>
            <person name="Antonin V."/>
            <person name="Barry K.W."/>
            <person name="Bougher N.L."/>
            <person name="Buchanan P."/>
            <person name="Buyck B."/>
            <person name="Bense V."/>
            <person name="Catcheside P."/>
            <person name="Chovatia M."/>
            <person name="Cooper J."/>
            <person name="Damon W."/>
            <person name="Desjardin D."/>
            <person name="Finy P."/>
            <person name="Geml J."/>
            <person name="Haridas S."/>
            <person name="Hughes K."/>
            <person name="Justo A."/>
            <person name="Karasinski D."/>
            <person name="Kautmanova I."/>
            <person name="Kiss B."/>
            <person name="Kocsube S."/>
            <person name="Kotiranta H."/>
            <person name="LaButti K.M."/>
            <person name="Lechner B.E."/>
            <person name="Liimatainen K."/>
            <person name="Lipzen A."/>
            <person name="Lukacs Z."/>
            <person name="Mihaltcheva S."/>
            <person name="Morgado L.N."/>
            <person name="Niskanen T."/>
            <person name="Noordeloos M.E."/>
            <person name="Ohm R.A."/>
            <person name="Ortiz-Santana B."/>
            <person name="Ovrebo C."/>
            <person name="Racz N."/>
            <person name="Riley R."/>
            <person name="Savchenko A."/>
            <person name="Shiryaev A."/>
            <person name="Soop K."/>
            <person name="Spirin V."/>
            <person name="Szebenyi C."/>
            <person name="Tomsovsky M."/>
            <person name="Tulloss R.E."/>
            <person name="Uehling J."/>
            <person name="Grigoriev I.V."/>
            <person name="Vagvolgyi C."/>
            <person name="Papp T."/>
            <person name="Martin F.M."/>
            <person name="Miettinen O."/>
            <person name="Hibbett D.S."/>
            <person name="Nagy L.G."/>
        </authorList>
    </citation>
    <scope>NUCLEOTIDE SEQUENCE [LARGE SCALE GENOMIC DNA]</scope>
    <source>
        <strain evidence="2 3">HHB13444</strain>
    </source>
</reference>
<feature type="compositionally biased region" description="Basic and acidic residues" evidence="1">
    <location>
        <begin position="58"/>
        <end position="81"/>
    </location>
</feature>
<evidence type="ECO:0000313" key="3">
    <source>
        <dbReference type="Proteomes" id="UP000308197"/>
    </source>
</evidence>
<evidence type="ECO:0000256" key="1">
    <source>
        <dbReference type="SAM" id="MobiDB-lite"/>
    </source>
</evidence>
<organism evidence="2 3">
    <name type="scientific">Polyporus arcularius HHB13444</name>
    <dbReference type="NCBI Taxonomy" id="1314778"/>
    <lineage>
        <taxon>Eukaryota</taxon>
        <taxon>Fungi</taxon>
        <taxon>Dikarya</taxon>
        <taxon>Basidiomycota</taxon>
        <taxon>Agaricomycotina</taxon>
        <taxon>Agaricomycetes</taxon>
        <taxon>Polyporales</taxon>
        <taxon>Polyporaceae</taxon>
        <taxon>Polyporus</taxon>
    </lineage>
</organism>
<feature type="compositionally biased region" description="Low complexity" evidence="1">
    <location>
        <begin position="82"/>
        <end position="94"/>
    </location>
</feature>
<protein>
    <submittedName>
        <fullName evidence="2">Uncharacterized protein</fullName>
    </submittedName>
</protein>
<evidence type="ECO:0000313" key="2">
    <source>
        <dbReference type="EMBL" id="TFK78669.1"/>
    </source>
</evidence>
<accession>A0A5C3NPP9</accession>
<feature type="non-terminal residue" evidence="2">
    <location>
        <position position="133"/>
    </location>
</feature>
<sequence length="133" mass="14329">MAAPTTQPSPHASSSTPAPADPPQALDSEEEETSGAKDKRTLPPTGAQKARRRRKQKKVQEKAQALEEAPKDGKGKDKERAQTPPDTAHPTAAAARTRLNWAAYPEAQQCLIDVFRQYVASSTADRTAIKEAA</sequence>
<keyword evidence="3" id="KW-1185">Reference proteome</keyword>
<dbReference type="EMBL" id="ML212393">
    <property type="protein sequence ID" value="TFK78669.1"/>
    <property type="molecule type" value="Genomic_DNA"/>
</dbReference>
<feature type="region of interest" description="Disordered" evidence="1">
    <location>
        <begin position="1"/>
        <end position="94"/>
    </location>
</feature>
<proteinExistence type="predicted"/>